<dbReference type="AlphaFoldDB" id="A0A0C2N8C3"/>
<dbReference type="InterPro" id="IPR036034">
    <property type="entry name" value="PDZ_sf"/>
</dbReference>
<dbReference type="Gene3D" id="2.30.42.10">
    <property type="match status" value="2"/>
</dbReference>
<dbReference type="Pfam" id="PF00595">
    <property type="entry name" value="PDZ"/>
    <property type="match status" value="1"/>
</dbReference>
<name>A0A0C2N8C3_THEKT</name>
<evidence type="ECO:0000313" key="3">
    <source>
        <dbReference type="Proteomes" id="UP000031668"/>
    </source>
</evidence>
<reference evidence="2 3" key="1">
    <citation type="journal article" date="2014" name="Genome Biol. Evol.">
        <title>The genome of the myxosporean Thelohanellus kitauei shows adaptations to nutrient acquisition within its fish host.</title>
        <authorList>
            <person name="Yang Y."/>
            <person name="Xiong J."/>
            <person name="Zhou Z."/>
            <person name="Huo F."/>
            <person name="Miao W."/>
            <person name="Ran C."/>
            <person name="Liu Y."/>
            <person name="Zhang J."/>
            <person name="Feng J."/>
            <person name="Wang M."/>
            <person name="Wang M."/>
            <person name="Wang L."/>
            <person name="Yao B."/>
        </authorList>
    </citation>
    <scope>NUCLEOTIDE SEQUENCE [LARGE SCALE GENOMIC DNA]</scope>
    <source>
        <strain evidence="2">Wuqing</strain>
    </source>
</reference>
<dbReference type="SUPFAM" id="SSF50156">
    <property type="entry name" value="PDZ domain-like"/>
    <property type="match status" value="2"/>
</dbReference>
<dbReference type="InterPro" id="IPR001478">
    <property type="entry name" value="PDZ"/>
</dbReference>
<evidence type="ECO:0000259" key="1">
    <source>
        <dbReference type="PROSITE" id="PS50106"/>
    </source>
</evidence>
<dbReference type="OMA" id="NYHISNT"/>
<dbReference type="SMART" id="SM00228">
    <property type="entry name" value="PDZ"/>
    <property type="match status" value="2"/>
</dbReference>
<proteinExistence type="predicted"/>
<keyword evidence="3" id="KW-1185">Reference proteome</keyword>
<comment type="caution">
    <text evidence="2">The sequence shown here is derived from an EMBL/GenBank/DDBJ whole genome shotgun (WGS) entry which is preliminary data.</text>
</comment>
<gene>
    <name evidence="2" type="ORF">RF11_09375</name>
</gene>
<accession>A0A0C2N8C3</accession>
<organism evidence="2 3">
    <name type="scientific">Thelohanellus kitauei</name>
    <name type="common">Myxosporean</name>
    <dbReference type="NCBI Taxonomy" id="669202"/>
    <lineage>
        <taxon>Eukaryota</taxon>
        <taxon>Metazoa</taxon>
        <taxon>Cnidaria</taxon>
        <taxon>Myxozoa</taxon>
        <taxon>Myxosporea</taxon>
        <taxon>Bivalvulida</taxon>
        <taxon>Platysporina</taxon>
        <taxon>Myxobolidae</taxon>
        <taxon>Thelohanellus</taxon>
    </lineage>
</organism>
<feature type="domain" description="PDZ" evidence="1">
    <location>
        <begin position="72"/>
        <end position="152"/>
    </location>
</feature>
<protein>
    <submittedName>
        <fullName evidence="2">Syntenin-2</fullName>
    </submittedName>
</protein>
<sequence>MTRKLEHSPTMAYQTPPPPYNSYLKDNAPLYHYPDVSDTLDPSPSAPVEKHFEVSRCLNQNSKMTAGSFLNIINYHISNTKQCVGLYISYIEKRPFICSIESESPFASTDLRSGDHILEINNKRVMNASPQKIRNLILSNPNGYILVQSRPFHKIITLSKDINGKVGITVKNGVIVALHNNSDILRSKLIGKMIVEINGVPTLGLNDEQLERFCSACPNRLTLSIVPPEVYKKMLLMCVTRH</sequence>
<feature type="domain" description="PDZ" evidence="1">
    <location>
        <begin position="155"/>
        <end position="229"/>
    </location>
</feature>
<evidence type="ECO:0000313" key="2">
    <source>
        <dbReference type="EMBL" id="KII70147.1"/>
    </source>
</evidence>
<dbReference type="PROSITE" id="PS50106">
    <property type="entry name" value="PDZ"/>
    <property type="match status" value="2"/>
</dbReference>
<dbReference type="OrthoDB" id="10059177at2759"/>
<dbReference type="EMBL" id="JWZT01002164">
    <property type="protein sequence ID" value="KII70147.1"/>
    <property type="molecule type" value="Genomic_DNA"/>
</dbReference>
<dbReference type="Proteomes" id="UP000031668">
    <property type="component" value="Unassembled WGS sequence"/>
</dbReference>